<protein>
    <submittedName>
        <fullName evidence="3">Uncharacterized protein</fullName>
    </submittedName>
</protein>
<dbReference type="Pfam" id="PF23744">
    <property type="entry name" value="ARM_LRRK2"/>
    <property type="match status" value="1"/>
</dbReference>
<feature type="domain" description="LRRK2 ARM repeat" evidence="1">
    <location>
        <begin position="2"/>
        <end position="80"/>
    </location>
</feature>
<dbReference type="FunFam" id="1.25.40.20:FF:000219">
    <property type="entry name" value="Leucine-rich repeat serine/threonine-protein kinase 2"/>
    <property type="match status" value="1"/>
</dbReference>
<accession>A0A2D4JRG2</accession>
<dbReference type="SUPFAM" id="SSF48403">
    <property type="entry name" value="Ankyrin repeat"/>
    <property type="match status" value="1"/>
</dbReference>
<dbReference type="SUPFAM" id="SSF48371">
    <property type="entry name" value="ARM repeat"/>
    <property type="match status" value="1"/>
</dbReference>
<reference evidence="3" key="2">
    <citation type="submission" date="2017-11" db="EMBL/GenBank/DDBJ databases">
        <title>Coralsnake Venomics: Analyses of Venom Gland Transcriptomes and Proteomes of Six Brazilian Taxa.</title>
        <authorList>
            <person name="Aird S.D."/>
            <person name="Jorge da Silva N."/>
            <person name="Qiu L."/>
            <person name="Villar-Briones A."/>
            <person name="Aparecida-Saddi V."/>
            <person name="Campos-Telles M.P."/>
            <person name="Grau M."/>
            <person name="Mikheyev A.S."/>
        </authorList>
    </citation>
    <scope>NUCLEOTIDE SEQUENCE</scope>
    <source>
        <tissue evidence="3">Venom_gland</tissue>
    </source>
</reference>
<dbReference type="AlphaFoldDB" id="A0A2D4JRG2"/>
<evidence type="ECO:0000259" key="2">
    <source>
        <dbReference type="Pfam" id="PF23745"/>
    </source>
</evidence>
<dbReference type="EMBL" id="IACK01235050">
    <property type="protein sequence ID" value="LAA99020.1"/>
    <property type="molecule type" value="Transcribed_RNA"/>
</dbReference>
<dbReference type="InterPro" id="IPR056593">
    <property type="entry name" value="ANK_LRRK2"/>
</dbReference>
<name>A0A2D4JRG2_MICLE</name>
<dbReference type="InterPro" id="IPR036770">
    <property type="entry name" value="Ankyrin_rpt-contain_sf"/>
</dbReference>
<evidence type="ECO:0000259" key="1">
    <source>
        <dbReference type="Pfam" id="PF23744"/>
    </source>
</evidence>
<dbReference type="Pfam" id="PF23745">
    <property type="entry name" value="ANK_LRRK2"/>
    <property type="match status" value="1"/>
</dbReference>
<evidence type="ECO:0000313" key="3">
    <source>
        <dbReference type="EMBL" id="LAA99020.1"/>
    </source>
</evidence>
<dbReference type="Gene3D" id="1.25.40.20">
    <property type="entry name" value="Ankyrin repeat-containing domain"/>
    <property type="match status" value="1"/>
</dbReference>
<dbReference type="InterPro" id="IPR016024">
    <property type="entry name" value="ARM-type_fold"/>
</dbReference>
<reference evidence="3" key="1">
    <citation type="submission" date="2017-07" db="EMBL/GenBank/DDBJ databases">
        <authorList>
            <person name="Mikheyev A."/>
            <person name="Grau M."/>
        </authorList>
    </citation>
    <scope>NUCLEOTIDE SEQUENCE</scope>
    <source>
        <tissue evidence="3">Venom_gland</tissue>
    </source>
</reference>
<sequence>MTDRPTLLQMLSNLGMADTLFHTLQMYPDDQEIQHLSLNILGSLISEKILCTATFYGLVSPLVSTLRRFKDVVEIQTQGFQMIATILHSSPWFAKLLIQESFETCLFYQLSVCFNEQRDQQFQSLCFKCFAKITEHNDLKNLLLEKACEECNNFMAECLLLLGADVNTSSKEKSLIYEVCEKGSNPKVVELLLNSGAREQDVRSALTVSMRKGDSEIISLLLKKLCLDVANRSICLGGFGIGRMEPSWLIPLFPSRLPSSRKSTNSSSALAIIVLRYQRTSSYEDQSRADVNSQNDEMQKLDEWTFLPDPLMDNVFSLTDDVDSEGSESSFMGRQKSYSLAAADLQKPLQSSTPPLQRHSKSVVRPIVQMASSCTSSPHLTTVISAPVQRYNGSITPVTPEHSDRHKYQPVAKRLNFVQVSTAWLQQS</sequence>
<dbReference type="InterPro" id="IPR056597">
    <property type="entry name" value="ARM_LRRK2"/>
</dbReference>
<feature type="domain" description="LRRK2 ANK repeat" evidence="2">
    <location>
        <begin position="110"/>
        <end position="239"/>
    </location>
</feature>
<organism evidence="3">
    <name type="scientific">Micrurus lemniscatus lemniscatus</name>
    <dbReference type="NCBI Taxonomy" id="129467"/>
    <lineage>
        <taxon>Eukaryota</taxon>
        <taxon>Metazoa</taxon>
        <taxon>Chordata</taxon>
        <taxon>Craniata</taxon>
        <taxon>Vertebrata</taxon>
        <taxon>Euteleostomi</taxon>
        <taxon>Lepidosauria</taxon>
        <taxon>Squamata</taxon>
        <taxon>Bifurcata</taxon>
        <taxon>Unidentata</taxon>
        <taxon>Episquamata</taxon>
        <taxon>Toxicofera</taxon>
        <taxon>Serpentes</taxon>
        <taxon>Colubroidea</taxon>
        <taxon>Elapidae</taxon>
        <taxon>Elapinae</taxon>
        <taxon>Micrurus</taxon>
    </lineage>
</organism>
<proteinExistence type="predicted"/>